<feature type="domain" description="Nucleoporin Nup54 alpha-helical" evidence="7">
    <location>
        <begin position="206"/>
        <end position="342"/>
    </location>
</feature>
<dbReference type="Proteomes" id="UP000019471">
    <property type="component" value="Unassembled WGS sequence"/>
</dbReference>
<feature type="compositionally biased region" description="Low complexity" evidence="6">
    <location>
        <begin position="141"/>
        <end position="152"/>
    </location>
</feature>
<feature type="compositionally biased region" description="Low complexity" evidence="6">
    <location>
        <begin position="111"/>
        <end position="131"/>
    </location>
</feature>
<dbReference type="PANTHER" id="PTHR13000">
    <property type="entry name" value="NUCLEOPORIN P54"/>
    <property type="match status" value="1"/>
</dbReference>
<keyword evidence="4" id="KW-0539">Nucleus</keyword>
<keyword evidence="3" id="KW-0811">Translocation</keyword>
<protein>
    <recommendedName>
        <fullName evidence="7">Nucleoporin Nup54 alpha-helical domain-containing protein</fullName>
    </recommendedName>
</protein>
<dbReference type="Pfam" id="PF18570">
    <property type="entry name" value="Nup54_57_C"/>
    <property type="match status" value="1"/>
</dbReference>
<feature type="compositionally biased region" description="Polar residues" evidence="6">
    <location>
        <begin position="58"/>
        <end position="110"/>
    </location>
</feature>
<dbReference type="InterPro" id="IPR024864">
    <property type="entry name" value="Nup54/Nup57/Nup44"/>
</dbReference>
<keyword evidence="3" id="KW-0653">Protein transport</keyword>
<evidence type="ECO:0000256" key="6">
    <source>
        <dbReference type="SAM" id="MobiDB-lite"/>
    </source>
</evidence>
<keyword evidence="3" id="KW-0509">mRNA transport</keyword>
<dbReference type="GO" id="GO:0036228">
    <property type="term" value="P:protein localization to nuclear inner membrane"/>
    <property type="evidence" value="ECO:0007669"/>
    <property type="project" value="TreeGrafter"/>
</dbReference>
<dbReference type="RefSeq" id="XP_007740195.1">
    <property type="nucleotide sequence ID" value="XM_007742005.1"/>
</dbReference>
<comment type="caution">
    <text evidence="8">The sequence shown here is derived from an EMBL/GenBank/DDBJ whole genome shotgun (WGS) entry which is preliminary data.</text>
</comment>
<dbReference type="AlphaFoldDB" id="W9X3A9"/>
<dbReference type="OrthoDB" id="6162375at2759"/>
<evidence type="ECO:0000313" key="9">
    <source>
        <dbReference type="Proteomes" id="UP000019471"/>
    </source>
</evidence>
<dbReference type="STRING" id="1182543.W9X3A9"/>
<feature type="region of interest" description="Disordered" evidence="6">
    <location>
        <begin position="1"/>
        <end position="155"/>
    </location>
</feature>
<dbReference type="EMBL" id="AMGX01000002">
    <property type="protein sequence ID" value="EXJ74693.1"/>
    <property type="molecule type" value="Genomic_DNA"/>
</dbReference>
<keyword evidence="3" id="KW-0906">Nuclear pore complex</keyword>
<dbReference type="eggNOG" id="KOG3091">
    <property type="taxonomic scope" value="Eukaryota"/>
</dbReference>
<proteinExistence type="predicted"/>
<organism evidence="8 9">
    <name type="scientific">Cladophialophora psammophila CBS 110553</name>
    <dbReference type="NCBI Taxonomy" id="1182543"/>
    <lineage>
        <taxon>Eukaryota</taxon>
        <taxon>Fungi</taxon>
        <taxon>Dikarya</taxon>
        <taxon>Ascomycota</taxon>
        <taxon>Pezizomycotina</taxon>
        <taxon>Eurotiomycetes</taxon>
        <taxon>Chaetothyriomycetidae</taxon>
        <taxon>Chaetothyriales</taxon>
        <taxon>Herpotrichiellaceae</taxon>
        <taxon>Cladophialophora</taxon>
    </lineage>
</organism>
<feature type="compositionally biased region" description="Low complexity" evidence="6">
    <location>
        <begin position="17"/>
        <end position="51"/>
    </location>
</feature>
<evidence type="ECO:0000256" key="1">
    <source>
        <dbReference type="ARBA" id="ARBA00004567"/>
    </source>
</evidence>
<name>W9X3A9_9EURO</name>
<dbReference type="GO" id="GO:0017056">
    <property type="term" value="F:structural constituent of nuclear pore"/>
    <property type="evidence" value="ECO:0007669"/>
    <property type="project" value="TreeGrafter"/>
</dbReference>
<evidence type="ECO:0000256" key="4">
    <source>
        <dbReference type="ARBA" id="ARBA00023242"/>
    </source>
</evidence>
<sequence length="423" mass="47637">MSLFRSSNANQAQPAKTGFFSFSNPSSSQPSGSTSLFGQPQTQQQSSLPTFGFGAPKSQPQQTGGLFGTSQTQQSGGLFGTGTQPQQQSRGLFGASQPQQQPGGLFGTSTQPQQQSAFGFGQSQQQPQQPQRPLDQTLRFGQSQQGQPGPQSLWEEGRGLNVFRSIPVQMNIVKNKWDPTILSSPLRTYLYQHVESETDALKYRPGPGEDEDKWEEAVSKRPGPDWVPLLIQGFFQLGRKAQIQMEAVQRCNMMLQEINTSLDVQLDKHRQNMATRLEECKRRQAAAAQRTLSLAVKVQILRNRGYVMDNAEEELKAKLEKLQREVFDPSLNAREQEIWARMLGIRERAKRLKTEMEKIAPAAAADGEGTTLDEDTIKAAKKTLEAYEIQLRHLQKELELVQQEYDEWEKISKDRDNDVPRRR</sequence>
<evidence type="ECO:0000256" key="5">
    <source>
        <dbReference type="SAM" id="Coils"/>
    </source>
</evidence>
<dbReference type="InterPro" id="IPR025574">
    <property type="entry name" value="Nucleoporin_FG_rpt"/>
</dbReference>
<dbReference type="Gene3D" id="1.20.5.490">
    <property type="entry name" value="Single helix bin"/>
    <property type="match status" value="1"/>
</dbReference>
<reference evidence="8 9" key="1">
    <citation type="submission" date="2013-03" db="EMBL/GenBank/DDBJ databases">
        <title>The Genome Sequence of Cladophialophora psammophila CBS 110553.</title>
        <authorList>
            <consortium name="The Broad Institute Genomics Platform"/>
            <person name="Cuomo C."/>
            <person name="de Hoog S."/>
            <person name="Gorbushina A."/>
            <person name="Walker B."/>
            <person name="Young S.K."/>
            <person name="Zeng Q."/>
            <person name="Gargeya S."/>
            <person name="Fitzgerald M."/>
            <person name="Haas B."/>
            <person name="Abouelleil A."/>
            <person name="Allen A.W."/>
            <person name="Alvarado L."/>
            <person name="Arachchi H.M."/>
            <person name="Berlin A.M."/>
            <person name="Chapman S.B."/>
            <person name="Gainer-Dewar J."/>
            <person name="Goldberg J."/>
            <person name="Griggs A."/>
            <person name="Gujja S."/>
            <person name="Hansen M."/>
            <person name="Howarth C."/>
            <person name="Imamovic A."/>
            <person name="Ireland A."/>
            <person name="Larimer J."/>
            <person name="McCowan C."/>
            <person name="Murphy C."/>
            <person name="Pearson M."/>
            <person name="Poon T.W."/>
            <person name="Priest M."/>
            <person name="Roberts A."/>
            <person name="Saif S."/>
            <person name="Shea T."/>
            <person name="Sisk P."/>
            <person name="Sykes S."/>
            <person name="Wortman J."/>
            <person name="Nusbaum C."/>
            <person name="Birren B."/>
        </authorList>
    </citation>
    <scope>NUCLEOTIDE SEQUENCE [LARGE SCALE GENOMIC DNA]</scope>
    <source>
        <strain evidence="8 9">CBS 110553</strain>
    </source>
</reference>
<feature type="compositionally biased region" description="Polar residues" evidence="6">
    <location>
        <begin position="1"/>
        <end position="14"/>
    </location>
</feature>
<dbReference type="GeneID" id="19186122"/>
<dbReference type="Pfam" id="PF13874">
    <property type="entry name" value="Nup54"/>
    <property type="match status" value="1"/>
</dbReference>
<dbReference type="Pfam" id="PF13634">
    <property type="entry name" value="Nucleoporin_FG"/>
    <property type="match status" value="1"/>
</dbReference>
<dbReference type="PANTHER" id="PTHR13000:SF0">
    <property type="entry name" value="NUCLEOPORIN P54"/>
    <property type="match status" value="1"/>
</dbReference>
<keyword evidence="9" id="KW-1185">Reference proteome</keyword>
<feature type="coiled-coil region" evidence="5">
    <location>
        <begin position="377"/>
        <end position="411"/>
    </location>
</feature>
<evidence type="ECO:0000313" key="8">
    <source>
        <dbReference type="EMBL" id="EXJ74693.1"/>
    </source>
</evidence>
<dbReference type="Gene3D" id="1.20.5.3600">
    <property type="match status" value="1"/>
</dbReference>
<gene>
    <name evidence="8" type="ORF">A1O5_01387</name>
</gene>
<evidence type="ECO:0000259" key="7">
    <source>
        <dbReference type="Pfam" id="PF13874"/>
    </source>
</evidence>
<keyword evidence="5" id="KW-0175">Coiled coil</keyword>
<keyword evidence="2" id="KW-0813">Transport</keyword>
<dbReference type="InterPro" id="IPR025712">
    <property type="entry name" value="Nup54_alpha-helical_dom"/>
</dbReference>
<dbReference type="HOGENOM" id="CLU_023804_0_1_1"/>
<evidence type="ECO:0000256" key="2">
    <source>
        <dbReference type="ARBA" id="ARBA00022448"/>
    </source>
</evidence>
<accession>W9X3A9</accession>
<dbReference type="GO" id="GO:0006607">
    <property type="term" value="P:NLS-bearing protein import into nucleus"/>
    <property type="evidence" value="ECO:0007669"/>
    <property type="project" value="TreeGrafter"/>
</dbReference>
<dbReference type="GO" id="GO:0006999">
    <property type="term" value="P:nuclear pore organization"/>
    <property type="evidence" value="ECO:0007669"/>
    <property type="project" value="TreeGrafter"/>
</dbReference>
<evidence type="ECO:0000256" key="3">
    <source>
        <dbReference type="ARBA" id="ARBA00023132"/>
    </source>
</evidence>
<comment type="subcellular location">
    <subcellularLocation>
        <location evidence="1">Nucleus</location>
        <location evidence="1">Nuclear pore complex</location>
    </subcellularLocation>
</comment>
<dbReference type="GO" id="GO:0044613">
    <property type="term" value="C:nuclear pore central transport channel"/>
    <property type="evidence" value="ECO:0007669"/>
    <property type="project" value="TreeGrafter"/>
</dbReference>